<reference evidence="4" key="1">
    <citation type="submission" date="2022-08" db="UniProtKB">
        <authorList>
            <consortium name="EnsemblMetazoa"/>
        </authorList>
    </citation>
    <scope>IDENTIFICATION</scope>
    <source>
        <strain evidence="4">05x7-T-G4-1.051#20</strain>
    </source>
</reference>
<dbReference type="PANTHER" id="PTHR15427:SF33">
    <property type="entry name" value="COLLAGEN IV NC1 DOMAIN-CONTAINING PROTEIN"/>
    <property type="match status" value="1"/>
</dbReference>
<protein>
    <recommendedName>
        <fullName evidence="3">C1q domain-containing protein</fullName>
    </recommendedName>
</protein>
<dbReference type="SUPFAM" id="SSF49842">
    <property type="entry name" value="TNF-like"/>
    <property type="match status" value="1"/>
</dbReference>
<dbReference type="Pfam" id="PF00386">
    <property type="entry name" value="C1q"/>
    <property type="match status" value="1"/>
</dbReference>
<evidence type="ECO:0000256" key="2">
    <source>
        <dbReference type="ARBA" id="ARBA00022525"/>
    </source>
</evidence>
<sequence length="132" mass="14380">MPRLDRSRKVAFTASVSSSSSSWSTSTLVFPVVITNLGHGYNPNDGVFPASTAGVYVFFVNVQSYNPLSVYVDIVVNGARKVRTMASNHYDAGPNLAVLTLLKLDRVWVKRYSGQGYYSNGPMTTFSGFLIG</sequence>
<dbReference type="PRINTS" id="PR00007">
    <property type="entry name" value="COMPLEMNTC1Q"/>
</dbReference>
<evidence type="ECO:0000256" key="1">
    <source>
        <dbReference type="ARBA" id="ARBA00004613"/>
    </source>
</evidence>
<dbReference type="GO" id="GO:0005581">
    <property type="term" value="C:collagen trimer"/>
    <property type="evidence" value="ECO:0007669"/>
    <property type="project" value="UniProtKB-KW"/>
</dbReference>
<keyword evidence="5" id="KW-1185">Reference proteome</keyword>
<comment type="subcellular location">
    <subcellularLocation>
        <location evidence="1">Secreted</location>
    </subcellularLocation>
</comment>
<dbReference type="PROSITE" id="PS50871">
    <property type="entry name" value="C1Q"/>
    <property type="match status" value="1"/>
</dbReference>
<dbReference type="InterPro" id="IPR001073">
    <property type="entry name" value="C1q_dom"/>
</dbReference>
<proteinExistence type="predicted"/>
<dbReference type="EnsemblMetazoa" id="G18012.1">
    <property type="protein sequence ID" value="G18012.1:cds"/>
    <property type="gene ID" value="G18012"/>
</dbReference>
<evidence type="ECO:0000259" key="3">
    <source>
        <dbReference type="PROSITE" id="PS50871"/>
    </source>
</evidence>
<keyword evidence="2" id="KW-0964">Secreted</keyword>
<dbReference type="Proteomes" id="UP000005408">
    <property type="component" value="Unassembled WGS sequence"/>
</dbReference>
<dbReference type="SMART" id="SM00110">
    <property type="entry name" value="C1Q"/>
    <property type="match status" value="1"/>
</dbReference>
<evidence type="ECO:0000313" key="4">
    <source>
        <dbReference type="EnsemblMetazoa" id="G18012.1:cds"/>
    </source>
</evidence>
<accession>A0A8W8J9Z2</accession>
<dbReference type="Gene3D" id="2.60.120.40">
    <property type="match status" value="1"/>
</dbReference>
<name>A0A8W8J9Z2_MAGGI</name>
<organism evidence="4 5">
    <name type="scientific">Magallana gigas</name>
    <name type="common">Pacific oyster</name>
    <name type="synonym">Crassostrea gigas</name>
    <dbReference type="NCBI Taxonomy" id="29159"/>
    <lineage>
        <taxon>Eukaryota</taxon>
        <taxon>Metazoa</taxon>
        <taxon>Spiralia</taxon>
        <taxon>Lophotrochozoa</taxon>
        <taxon>Mollusca</taxon>
        <taxon>Bivalvia</taxon>
        <taxon>Autobranchia</taxon>
        <taxon>Pteriomorphia</taxon>
        <taxon>Ostreida</taxon>
        <taxon>Ostreoidea</taxon>
        <taxon>Ostreidae</taxon>
        <taxon>Magallana</taxon>
    </lineage>
</organism>
<dbReference type="InterPro" id="IPR050392">
    <property type="entry name" value="Collagen/C1q_domain"/>
</dbReference>
<dbReference type="AlphaFoldDB" id="A0A8W8J9Z2"/>
<dbReference type="InterPro" id="IPR008983">
    <property type="entry name" value="Tumour_necrosis_fac-like_dom"/>
</dbReference>
<dbReference type="PANTHER" id="PTHR15427">
    <property type="entry name" value="EMILIN ELASTIN MICROFIBRIL INTERFACE-LOCATED PROTEIN ELASTIN MICROFIBRIL INTERFACER"/>
    <property type="match status" value="1"/>
</dbReference>
<evidence type="ECO:0000313" key="5">
    <source>
        <dbReference type="Proteomes" id="UP000005408"/>
    </source>
</evidence>
<feature type="domain" description="C1q" evidence="3">
    <location>
        <begin position="5"/>
        <end position="132"/>
    </location>
</feature>